<dbReference type="InterPro" id="IPR008936">
    <property type="entry name" value="Rho_GTPase_activation_prot"/>
</dbReference>
<keyword evidence="2" id="KW-1185">Reference proteome</keyword>
<name>A0AAN4ZS94_9BILA</name>
<protein>
    <recommendedName>
        <fullName evidence="3">Rho-GAP domain-containing protein</fullName>
    </recommendedName>
</protein>
<dbReference type="SUPFAM" id="SSF48350">
    <property type="entry name" value="GTPase activation domain, GAP"/>
    <property type="match status" value="1"/>
</dbReference>
<dbReference type="InterPro" id="IPR052227">
    <property type="entry name" value="Arf-Rho-GAP_ANK-PH_domain"/>
</dbReference>
<organism evidence="1 2">
    <name type="scientific">Pristionchus mayeri</name>
    <dbReference type="NCBI Taxonomy" id="1317129"/>
    <lineage>
        <taxon>Eukaryota</taxon>
        <taxon>Metazoa</taxon>
        <taxon>Ecdysozoa</taxon>
        <taxon>Nematoda</taxon>
        <taxon>Chromadorea</taxon>
        <taxon>Rhabditida</taxon>
        <taxon>Rhabditina</taxon>
        <taxon>Diplogasteromorpha</taxon>
        <taxon>Diplogasteroidea</taxon>
        <taxon>Neodiplogasteridae</taxon>
        <taxon>Pristionchus</taxon>
    </lineage>
</organism>
<gene>
    <name evidence="1" type="ORF">PMAYCL1PPCAC_12420</name>
</gene>
<evidence type="ECO:0008006" key="3">
    <source>
        <dbReference type="Google" id="ProtNLM"/>
    </source>
</evidence>
<dbReference type="PANTHER" id="PTHR45899:SF2">
    <property type="entry name" value="RHO GTPASE ACTIVATING PROTEIN AT 15B, ISOFORM C"/>
    <property type="match status" value="1"/>
</dbReference>
<dbReference type="Gene3D" id="1.10.555.10">
    <property type="entry name" value="Rho GTPase activation protein"/>
    <property type="match status" value="1"/>
</dbReference>
<dbReference type="GO" id="GO:0005547">
    <property type="term" value="F:phosphatidylinositol-3,4,5-trisphosphate binding"/>
    <property type="evidence" value="ECO:0007669"/>
    <property type="project" value="TreeGrafter"/>
</dbReference>
<proteinExistence type="predicted"/>
<dbReference type="AlphaFoldDB" id="A0AAN4ZS94"/>
<evidence type="ECO:0000313" key="1">
    <source>
        <dbReference type="EMBL" id="GMR42225.1"/>
    </source>
</evidence>
<accession>A0AAN4ZS94</accession>
<dbReference type="GO" id="GO:0005737">
    <property type="term" value="C:cytoplasm"/>
    <property type="evidence" value="ECO:0007669"/>
    <property type="project" value="TreeGrafter"/>
</dbReference>
<comment type="caution">
    <text evidence="1">The sequence shown here is derived from an EMBL/GenBank/DDBJ whole genome shotgun (WGS) entry which is preliminary data.</text>
</comment>
<feature type="non-terminal residue" evidence="1">
    <location>
        <position position="1"/>
    </location>
</feature>
<dbReference type="Proteomes" id="UP001328107">
    <property type="component" value="Unassembled WGS sequence"/>
</dbReference>
<feature type="non-terminal residue" evidence="1">
    <location>
        <position position="349"/>
    </location>
</feature>
<evidence type="ECO:0000313" key="2">
    <source>
        <dbReference type="Proteomes" id="UP001328107"/>
    </source>
</evidence>
<sequence>ILTLQDESLHCYFTVSIHLSWGRCQMEESSSSSCLISFCGRVSIVGSRSRPFQPRKEAFLRLRGDVITIHRDEEHNQLIMPPFSIENLILAKRKDGIFKMYFSRECSETVVRVRVEEKIASAFSFLLYESWRERRRSGWSDYEDEEWITLARGYTRRRVGENEEKWRQTWITITSGHLLLLYDDRSNEQKLDLRKVVSCSSNFDRRDCCEEAMKEKEKEERQSVYSISLNMSYPEVIWIDSGEMKTVSTLRSMITQSIATPQTSLLSCRLTEKDVPIVIEEAIRFLSTERRLCTRGIYRISAKNVMKNKLVEHMIHSPSTVFSSLEGLRSDTSVISMNGEYAKDEVCLV</sequence>
<dbReference type="PANTHER" id="PTHR45899">
    <property type="entry name" value="RHO GTPASE ACTIVATING PROTEIN AT 15B, ISOFORM C"/>
    <property type="match status" value="1"/>
</dbReference>
<reference evidence="2" key="1">
    <citation type="submission" date="2022-10" db="EMBL/GenBank/DDBJ databases">
        <title>Genome assembly of Pristionchus species.</title>
        <authorList>
            <person name="Yoshida K."/>
            <person name="Sommer R.J."/>
        </authorList>
    </citation>
    <scope>NUCLEOTIDE SEQUENCE [LARGE SCALE GENOMIC DNA]</scope>
    <source>
        <strain evidence="2">RS5460</strain>
    </source>
</reference>
<dbReference type="EMBL" id="BTRK01000003">
    <property type="protein sequence ID" value="GMR42225.1"/>
    <property type="molecule type" value="Genomic_DNA"/>
</dbReference>